<sequence>MWLPDPLKTTRRAALFGAAALLAGCGFAPAYGTRGAGSHLLNRIRYQVPNTALGYRLRQSLRDSLGEGTDMVLDVNVTTGVLTSAETRSGEILRYTLPGTATFTLRDSAGGTITSGSVDAFTGYSASASIRAVETAQIDAEDRLARLLAERIITQLLVAAPAR</sequence>
<gene>
    <name evidence="1" type="ordered locus">KVU_2307</name>
</gene>
<dbReference type="Proteomes" id="UP000000692">
    <property type="component" value="Chromosome"/>
</dbReference>
<dbReference type="PATRIC" id="fig|759362.5.peg.2400"/>
<dbReference type="eggNOG" id="COG5468">
    <property type="taxonomic scope" value="Bacteria"/>
</dbReference>
<keyword evidence="1" id="KW-0449">Lipoprotein</keyword>
<protein>
    <submittedName>
        <fullName evidence="1">Lipoprotein, putative</fullName>
    </submittedName>
</protein>
<dbReference type="Gene3D" id="3.30.160.150">
    <property type="entry name" value="Lipoprotein like domain"/>
    <property type="match status" value="1"/>
</dbReference>
<dbReference type="RefSeq" id="WP_013385536.1">
    <property type="nucleotide sequence ID" value="NC_017384.1"/>
</dbReference>
<dbReference type="AlphaFoldDB" id="F9Y6M6"/>
<proteinExistence type="predicted"/>
<accession>F9Y6M6</accession>
<dbReference type="GO" id="GO:0019867">
    <property type="term" value="C:outer membrane"/>
    <property type="evidence" value="ECO:0007669"/>
    <property type="project" value="InterPro"/>
</dbReference>
<evidence type="ECO:0000313" key="1">
    <source>
        <dbReference type="EMBL" id="AEM42146.1"/>
    </source>
</evidence>
<dbReference type="HOGENOM" id="CLU_117986_0_1_5"/>
<dbReference type="Pfam" id="PF04390">
    <property type="entry name" value="LptE"/>
    <property type="match status" value="1"/>
</dbReference>
<reference evidence="1 2" key="1">
    <citation type="journal article" date="2011" name="J. Bacteriol.">
        <title>Complete genome sequence of the industrial strain Ketogulonicigenium vulgare WSH-001.</title>
        <authorList>
            <person name="Liu L."/>
            <person name="Li Y."/>
            <person name="Zhang J."/>
            <person name="Zhou Z."/>
            <person name="Liu J."/>
            <person name="Li X."/>
            <person name="Zhou J."/>
            <person name="Du G."/>
            <person name="Wang L."/>
            <person name="Chen J."/>
        </authorList>
    </citation>
    <scope>NUCLEOTIDE SEQUENCE [LARGE SCALE GENOMIC DNA]</scope>
    <source>
        <strain evidence="1 2">WSH-001</strain>
    </source>
</reference>
<evidence type="ECO:0000313" key="2">
    <source>
        <dbReference type="Proteomes" id="UP000000692"/>
    </source>
</evidence>
<keyword evidence="2" id="KW-1185">Reference proteome</keyword>
<dbReference type="KEGG" id="kvl:KVU_2307"/>
<dbReference type="EMBL" id="CP002018">
    <property type="protein sequence ID" value="AEM42146.1"/>
    <property type="molecule type" value="Genomic_DNA"/>
</dbReference>
<dbReference type="OrthoDB" id="7629596at2"/>
<dbReference type="InterPro" id="IPR007485">
    <property type="entry name" value="LPS_assembly_LptE"/>
</dbReference>
<name>F9Y6M6_KETVW</name>
<dbReference type="GO" id="GO:0043165">
    <property type="term" value="P:Gram-negative-bacterium-type cell outer membrane assembly"/>
    <property type="evidence" value="ECO:0007669"/>
    <property type="project" value="InterPro"/>
</dbReference>
<organism evidence="1 2">
    <name type="scientific">Ketogulonicigenium vulgare (strain WSH-001)</name>
    <dbReference type="NCBI Taxonomy" id="759362"/>
    <lineage>
        <taxon>Bacteria</taxon>
        <taxon>Pseudomonadati</taxon>
        <taxon>Pseudomonadota</taxon>
        <taxon>Alphaproteobacteria</taxon>
        <taxon>Rhodobacterales</taxon>
        <taxon>Roseobacteraceae</taxon>
        <taxon>Ketogulonicigenium</taxon>
    </lineage>
</organism>